<gene>
    <name evidence="2" type="ORF">FEQUK3_LOCUS932</name>
</gene>
<dbReference type="AlphaFoldDB" id="A0A8J2N6K2"/>
<dbReference type="PROSITE" id="PS50206">
    <property type="entry name" value="RHODANESE_3"/>
    <property type="match status" value="1"/>
</dbReference>
<evidence type="ECO:0000313" key="2">
    <source>
        <dbReference type="EMBL" id="CAG7555201.1"/>
    </source>
</evidence>
<feature type="domain" description="Rhodanese" evidence="1">
    <location>
        <begin position="66"/>
        <end position="114"/>
    </location>
</feature>
<dbReference type="EMBL" id="CAJSTJ010000044">
    <property type="protein sequence ID" value="CAG7555201.1"/>
    <property type="molecule type" value="Genomic_DNA"/>
</dbReference>
<evidence type="ECO:0000259" key="1">
    <source>
        <dbReference type="PROSITE" id="PS50206"/>
    </source>
</evidence>
<evidence type="ECO:0000313" key="3">
    <source>
        <dbReference type="Proteomes" id="UP000693738"/>
    </source>
</evidence>
<dbReference type="Proteomes" id="UP000693738">
    <property type="component" value="Unassembled WGS sequence"/>
</dbReference>
<dbReference type="InterPro" id="IPR001763">
    <property type="entry name" value="Rhodanese-like_dom"/>
</dbReference>
<proteinExistence type="predicted"/>
<accession>A0A8J2N6K2</accession>
<organism evidence="2 3">
    <name type="scientific">Fusarium equiseti</name>
    <name type="common">Fusarium scirpi</name>
    <dbReference type="NCBI Taxonomy" id="61235"/>
    <lineage>
        <taxon>Eukaryota</taxon>
        <taxon>Fungi</taxon>
        <taxon>Dikarya</taxon>
        <taxon>Ascomycota</taxon>
        <taxon>Pezizomycotina</taxon>
        <taxon>Sordariomycetes</taxon>
        <taxon>Hypocreomycetidae</taxon>
        <taxon>Hypocreales</taxon>
        <taxon>Nectriaceae</taxon>
        <taxon>Fusarium</taxon>
        <taxon>Fusarium incarnatum-equiseti species complex</taxon>
    </lineage>
</organism>
<sequence length="127" mass="14225">MASTDAATPWHAVYPPPLNKSPAAMTRLEVLEMMKDSNNVAGKDYVLIDLRRTDHESSGVQKVIWYCSSSRGRGTRAAGWFKDHLDEQGDSRMESVILSEGITGWAKAGGEFVEWMDQYDPTVWDSK</sequence>
<name>A0A8J2N6K2_FUSEQ</name>
<comment type="caution">
    <text evidence="2">The sequence shown here is derived from an EMBL/GenBank/DDBJ whole genome shotgun (WGS) entry which is preliminary data.</text>
</comment>
<reference evidence="2" key="1">
    <citation type="submission" date="2021-05" db="EMBL/GenBank/DDBJ databases">
        <authorList>
            <person name="Khan N."/>
        </authorList>
    </citation>
    <scope>NUCLEOTIDE SEQUENCE</scope>
</reference>
<protein>
    <recommendedName>
        <fullName evidence="1">Rhodanese domain-containing protein</fullName>
    </recommendedName>
</protein>